<dbReference type="Pfam" id="PF13561">
    <property type="entry name" value="adh_short_C2"/>
    <property type="match status" value="1"/>
</dbReference>
<dbReference type="GO" id="GO:0016616">
    <property type="term" value="F:oxidoreductase activity, acting on the CH-OH group of donors, NAD or NADP as acceptor"/>
    <property type="evidence" value="ECO:0007669"/>
    <property type="project" value="TreeGrafter"/>
</dbReference>
<comment type="caution">
    <text evidence="3">The sequence shown here is derived from an EMBL/GenBank/DDBJ whole genome shotgun (WGS) entry which is preliminary data.</text>
</comment>
<sequence length="223" mass="24676">MKRVFITGGNGDIGSSIVEIFKINGYEVISPNSKELDLRDSKLIKEYFNHNNNNFDIFIHCAGINNPSIIADLDFNNIKETMQINTFSFYEILKTLIPYQKINGGYILAISSLYGQISRAGRTAYAMSKHALIGLIKTAAIELGKYNIKVNALSPGFVDTNLTRKNNNDEKIKIINESIPLGSIAKPTDIANVAYFLCSEKNTYITGQDITVDGGFICGGFQK</sequence>
<evidence type="ECO:0000256" key="2">
    <source>
        <dbReference type="ARBA" id="ARBA00023002"/>
    </source>
</evidence>
<dbReference type="Gene3D" id="3.40.50.720">
    <property type="entry name" value="NAD(P)-binding Rossmann-like Domain"/>
    <property type="match status" value="1"/>
</dbReference>
<evidence type="ECO:0000313" key="3">
    <source>
        <dbReference type="EMBL" id="TXJ13452.1"/>
    </source>
</evidence>
<dbReference type="PRINTS" id="PR00080">
    <property type="entry name" value="SDRFAMILY"/>
</dbReference>
<protein>
    <submittedName>
        <fullName evidence="3">SDR family oxidoreductase</fullName>
    </submittedName>
</protein>
<dbReference type="PROSITE" id="PS00061">
    <property type="entry name" value="ADH_SHORT"/>
    <property type="match status" value="1"/>
</dbReference>
<dbReference type="SUPFAM" id="SSF51735">
    <property type="entry name" value="NAD(P)-binding Rossmann-fold domains"/>
    <property type="match status" value="1"/>
</dbReference>
<dbReference type="CDD" id="cd05233">
    <property type="entry name" value="SDR_c"/>
    <property type="match status" value="1"/>
</dbReference>
<dbReference type="PRINTS" id="PR00081">
    <property type="entry name" value="GDHRDH"/>
</dbReference>
<organism evidence="3 4">
    <name type="scientific">Brachyspira aalborgi</name>
    <dbReference type="NCBI Taxonomy" id="29522"/>
    <lineage>
        <taxon>Bacteria</taxon>
        <taxon>Pseudomonadati</taxon>
        <taxon>Spirochaetota</taxon>
        <taxon>Spirochaetia</taxon>
        <taxon>Brachyspirales</taxon>
        <taxon>Brachyspiraceae</taxon>
        <taxon>Brachyspira</taxon>
    </lineage>
</organism>
<proteinExistence type="inferred from homology"/>
<evidence type="ECO:0000256" key="1">
    <source>
        <dbReference type="ARBA" id="ARBA00006484"/>
    </source>
</evidence>
<evidence type="ECO:0000313" key="4">
    <source>
        <dbReference type="Proteomes" id="UP000325116"/>
    </source>
</evidence>
<dbReference type="EMBL" id="SAXT01000001">
    <property type="protein sequence ID" value="TXJ13452.1"/>
    <property type="molecule type" value="Genomic_DNA"/>
</dbReference>
<dbReference type="RefSeq" id="WP_147757616.1">
    <property type="nucleotide sequence ID" value="NZ_SAXT01000001.1"/>
</dbReference>
<dbReference type="Proteomes" id="UP000325116">
    <property type="component" value="Unassembled WGS sequence"/>
</dbReference>
<comment type="similarity">
    <text evidence="1">Belongs to the short-chain dehydrogenases/reductases (SDR) family.</text>
</comment>
<keyword evidence="2" id="KW-0560">Oxidoreductase</keyword>
<name>A0A5C8CPB2_9SPIR</name>
<dbReference type="InterPro" id="IPR036291">
    <property type="entry name" value="NAD(P)-bd_dom_sf"/>
</dbReference>
<dbReference type="PANTHER" id="PTHR42760:SF133">
    <property type="entry name" value="3-OXOACYL-[ACYL-CARRIER-PROTEIN] REDUCTASE"/>
    <property type="match status" value="1"/>
</dbReference>
<dbReference type="InterPro" id="IPR002347">
    <property type="entry name" value="SDR_fam"/>
</dbReference>
<dbReference type="InterPro" id="IPR020904">
    <property type="entry name" value="Sc_DH/Rdtase_CS"/>
</dbReference>
<accession>A0A5C8CPB2</accession>
<reference evidence="3 4" key="1">
    <citation type="journal article" date="1992" name="Lakartidningen">
        <title>[Penicillin V and not amoxicillin is the first choice preparation in acute otitis].</title>
        <authorList>
            <person name="Kamme C."/>
            <person name="Lundgren K."/>
            <person name="Prellner K."/>
        </authorList>
    </citation>
    <scope>NUCLEOTIDE SEQUENCE [LARGE SCALE GENOMIC DNA]</scope>
    <source>
        <strain evidence="3 4">W1</strain>
    </source>
</reference>
<gene>
    <name evidence="3" type="ORF">EPJ80_01545</name>
</gene>
<dbReference type="PANTHER" id="PTHR42760">
    <property type="entry name" value="SHORT-CHAIN DEHYDROGENASES/REDUCTASES FAMILY MEMBER"/>
    <property type="match status" value="1"/>
</dbReference>
<dbReference type="AlphaFoldDB" id="A0A5C8CPB2"/>